<sequence>MSPYLVHLIKSPLYGSEIIKVLINQESSETVLKVHEELYSHFQSPEFKSEVTFEIKSINILDNNLINQFFQNLPKSDKLSEIKNFYKINDQNQLELLIEKTNSVIMDLENIQNQYITFESESDLDQDPDINEEPYHSDDESVSSFDMIDDSNNFNKNNRSITSVAGGLIRLVSKTLADAIGSGSSDKDEEKPNELCEQITPLFNTINSFTDSDPFLNSLMDPSLIELMNKNIKKSSSVNSSISSSPVSDINLDNIDMNNIDAVKNINSTVPNVLTRADDYLKGQSFGIESSTRLSTVEAYAKMQSERSSGSVEGEYNPNVSGTCSLEYMRSGYKFLKYSNYPDGNEELDGYFDTICKEEYKPLIYSTNSEKEYQVCLVKFKVDNRYLVLMNNDISEYIAKSELFPELQFETVYLIPNRGEVVDLFKIQMKLINNNFNSSEQLETIISKIKSFLEVSGLSNIVHIGVDQIKQDKIDRLIVKFINEKCLKTPATTGATTTSLAIKDAFNDYLNLIDMSLHIMVTFTQLKTWLSKYNYKQNDSGDYYLQLRDVKKFNLNNQTLNISSNFIVDNNHVGKNENKTDNISSILKLNSFSKLFKM</sequence>
<evidence type="ECO:0000313" key="2">
    <source>
        <dbReference type="EMBL" id="QHT24795.1"/>
    </source>
</evidence>
<evidence type="ECO:0000256" key="1">
    <source>
        <dbReference type="SAM" id="MobiDB-lite"/>
    </source>
</evidence>
<feature type="region of interest" description="Disordered" evidence="1">
    <location>
        <begin position="120"/>
        <end position="140"/>
    </location>
</feature>
<reference evidence="2" key="1">
    <citation type="journal article" date="2020" name="Nature">
        <title>Giant virus diversity and host interactions through global metagenomics.</title>
        <authorList>
            <person name="Schulz F."/>
            <person name="Roux S."/>
            <person name="Paez-Espino D."/>
            <person name="Jungbluth S."/>
            <person name="Walsh D.A."/>
            <person name="Denef V.J."/>
            <person name="McMahon K.D."/>
            <person name="Konstantinidis K.T."/>
            <person name="Eloe-Fadrosh E.A."/>
            <person name="Kyrpides N.C."/>
            <person name="Woyke T."/>
        </authorList>
    </citation>
    <scope>NUCLEOTIDE SEQUENCE</scope>
    <source>
        <strain evidence="2">GVMAG-M-3300023179-150</strain>
    </source>
</reference>
<organism evidence="2">
    <name type="scientific">viral metagenome</name>
    <dbReference type="NCBI Taxonomy" id="1070528"/>
    <lineage>
        <taxon>unclassified sequences</taxon>
        <taxon>metagenomes</taxon>
        <taxon>organismal metagenomes</taxon>
    </lineage>
</organism>
<dbReference type="AlphaFoldDB" id="A0A6C0EBN6"/>
<accession>A0A6C0EBN6</accession>
<feature type="compositionally biased region" description="Acidic residues" evidence="1">
    <location>
        <begin position="120"/>
        <end position="132"/>
    </location>
</feature>
<name>A0A6C0EBN6_9ZZZZ</name>
<dbReference type="EMBL" id="MN739749">
    <property type="protein sequence ID" value="QHT24795.1"/>
    <property type="molecule type" value="Genomic_DNA"/>
</dbReference>
<protein>
    <submittedName>
        <fullName evidence="2">Uncharacterized protein</fullName>
    </submittedName>
</protein>
<proteinExistence type="predicted"/>